<accession>A0A0G4MLH5</accession>
<reference evidence="1 2" key="1">
    <citation type="submission" date="2015-05" db="EMBL/GenBank/DDBJ databases">
        <authorList>
            <person name="Wang D.B."/>
            <person name="Wang M."/>
        </authorList>
    </citation>
    <scope>NUCLEOTIDE SEQUENCE [LARGE SCALE GENOMIC DNA]</scope>
    <source>
        <strain evidence="1">VL1</strain>
    </source>
</reference>
<name>A0A0G4MLH5_VERLO</name>
<proteinExistence type="predicted"/>
<keyword evidence="2" id="KW-1185">Reference proteome</keyword>
<sequence length="16" mass="1834">VVQRWRRPGDRLGAPA</sequence>
<protein>
    <submittedName>
        <fullName evidence="1">Uncharacterized protein</fullName>
    </submittedName>
</protein>
<feature type="non-terminal residue" evidence="1">
    <location>
        <position position="1"/>
    </location>
</feature>
<dbReference type="AlphaFoldDB" id="A0A0G4MLH5"/>
<evidence type="ECO:0000313" key="2">
    <source>
        <dbReference type="Proteomes" id="UP000044602"/>
    </source>
</evidence>
<dbReference type="EMBL" id="CVQH01023313">
    <property type="protein sequence ID" value="CRK34997.1"/>
    <property type="molecule type" value="Genomic_DNA"/>
</dbReference>
<gene>
    <name evidence="1" type="ORF">BN1708_019663</name>
</gene>
<organism evidence="1 2">
    <name type="scientific">Verticillium longisporum</name>
    <name type="common">Verticillium dahliae var. longisporum</name>
    <dbReference type="NCBI Taxonomy" id="100787"/>
    <lineage>
        <taxon>Eukaryota</taxon>
        <taxon>Fungi</taxon>
        <taxon>Dikarya</taxon>
        <taxon>Ascomycota</taxon>
        <taxon>Pezizomycotina</taxon>
        <taxon>Sordariomycetes</taxon>
        <taxon>Hypocreomycetidae</taxon>
        <taxon>Glomerellales</taxon>
        <taxon>Plectosphaerellaceae</taxon>
        <taxon>Verticillium</taxon>
    </lineage>
</organism>
<evidence type="ECO:0000313" key="1">
    <source>
        <dbReference type="EMBL" id="CRK34997.1"/>
    </source>
</evidence>
<dbReference type="Proteomes" id="UP000044602">
    <property type="component" value="Unassembled WGS sequence"/>
</dbReference>